<dbReference type="AlphaFoldDB" id="A0A2P2IX05"/>
<evidence type="ECO:0000313" key="1">
    <source>
        <dbReference type="EMBL" id="MBW85740.1"/>
    </source>
</evidence>
<proteinExistence type="predicted"/>
<protein>
    <submittedName>
        <fullName evidence="1">Uncharacterized protein</fullName>
    </submittedName>
</protein>
<accession>A0A2P2IX05</accession>
<reference evidence="1" key="1">
    <citation type="submission" date="2018-02" db="EMBL/GenBank/DDBJ databases">
        <title>Rhizophora mucronata_Transcriptome.</title>
        <authorList>
            <person name="Meera S.P."/>
            <person name="Sreeshan A."/>
            <person name="Augustine A."/>
        </authorList>
    </citation>
    <scope>NUCLEOTIDE SEQUENCE</scope>
    <source>
        <tissue evidence="1">Leaf</tissue>
    </source>
</reference>
<sequence length="43" mass="5056">MSSRRCKKRNIGLLASCIILFLTAWFTHYQIFGSLPRLIMQIK</sequence>
<name>A0A2P2IX05_RHIMU</name>
<organism evidence="1">
    <name type="scientific">Rhizophora mucronata</name>
    <name type="common">Asiatic mangrove</name>
    <dbReference type="NCBI Taxonomy" id="61149"/>
    <lineage>
        <taxon>Eukaryota</taxon>
        <taxon>Viridiplantae</taxon>
        <taxon>Streptophyta</taxon>
        <taxon>Embryophyta</taxon>
        <taxon>Tracheophyta</taxon>
        <taxon>Spermatophyta</taxon>
        <taxon>Magnoliopsida</taxon>
        <taxon>eudicotyledons</taxon>
        <taxon>Gunneridae</taxon>
        <taxon>Pentapetalae</taxon>
        <taxon>rosids</taxon>
        <taxon>fabids</taxon>
        <taxon>Malpighiales</taxon>
        <taxon>Rhizophoraceae</taxon>
        <taxon>Rhizophora</taxon>
    </lineage>
</organism>
<dbReference type="EMBL" id="GGEC01005257">
    <property type="protein sequence ID" value="MBW85740.1"/>
    <property type="molecule type" value="Transcribed_RNA"/>
</dbReference>